<evidence type="ECO:0000313" key="2">
    <source>
        <dbReference type="Proteomes" id="UP000268469"/>
    </source>
</evidence>
<comment type="caution">
    <text evidence="1">The sequence shown here is derived from an EMBL/GenBank/DDBJ whole genome shotgun (WGS) entry which is preliminary data.</text>
</comment>
<proteinExistence type="predicted"/>
<reference evidence="1 2" key="1">
    <citation type="submission" date="2018-06" db="EMBL/GenBank/DDBJ databases">
        <title>Extensive metabolic versatility and redundancy in microbially diverse, dynamic hydrothermal sediments.</title>
        <authorList>
            <person name="Dombrowski N."/>
            <person name="Teske A."/>
            <person name="Baker B.J."/>
        </authorList>
    </citation>
    <scope>NUCLEOTIDE SEQUENCE [LARGE SCALE GENOMIC DNA]</scope>
    <source>
        <strain evidence="1">B36_G15</strain>
    </source>
</reference>
<evidence type="ECO:0000313" key="1">
    <source>
        <dbReference type="EMBL" id="RKX71330.1"/>
    </source>
</evidence>
<gene>
    <name evidence="1" type="ORF">DRP53_01830</name>
</gene>
<protein>
    <submittedName>
        <fullName evidence="1">Uncharacterized protein</fullName>
    </submittedName>
</protein>
<sequence>MRLSRRGFFKTVIGGLFFSRLFGGRWEHSEKSFWKGNTFIQDNIRILKDGIEARINGKWRCFQRVELSDAFMEWNLKRRIETLDRIKEGKRPDLAGPHSAAIATYGTRRLDSQFTINNAVKGLGFLPRKEILVDTIKEMERTISDPMKQKLDFLKKIYQNRKNLDRTKQVSLELYTTKDFETHTFLNLMENPVASIVFLDFPSYEIRALVQVLHPENKKLTQYERNILRYVNLSHSYFHGRFEREFIGLVFHVIELFDNTPGRMRGVRVVPPREE</sequence>
<accession>A0A660SMZ4</accession>
<dbReference type="EMBL" id="QNBE01000011">
    <property type="protein sequence ID" value="RKX71330.1"/>
    <property type="molecule type" value="Genomic_DNA"/>
</dbReference>
<name>A0A660SMZ4_UNCW3</name>
<dbReference type="Proteomes" id="UP000268469">
    <property type="component" value="Unassembled WGS sequence"/>
</dbReference>
<dbReference type="AlphaFoldDB" id="A0A660SMZ4"/>
<organism evidence="1 2">
    <name type="scientific">candidate division WOR-3 bacterium</name>
    <dbReference type="NCBI Taxonomy" id="2052148"/>
    <lineage>
        <taxon>Bacteria</taxon>
        <taxon>Bacteria division WOR-3</taxon>
    </lineage>
</organism>